<dbReference type="RefSeq" id="WP_258799383.1">
    <property type="nucleotide sequence ID" value="NZ_JANTHX010000008.1"/>
</dbReference>
<reference evidence="1 2" key="1">
    <citation type="submission" date="2022-08" db="EMBL/GenBank/DDBJ databases">
        <authorList>
            <person name="Li F."/>
        </authorList>
    </citation>
    <scope>NUCLEOTIDE SEQUENCE [LARGE SCALE GENOMIC DNA]</scope>
    <source>
        <strain evidence="1 2">10F1B-8-1</strain>
    </source>
</reference>
<proteinExistence type="predicted"/>
<keyword evidence="2" id="KW-1185">Reference proteome</keyword>
<sequence length="193" mass="21524">MRWDELFADIESRLEHELDVERQELAAEEERLRLGRLGLRERVLTMARGGEPLGLVLSDGETLVVRIRSAGRDWVAGEPVTGSDRHAVVVPLAAIAAVLPTGDQLDRGLRAPEADPLPDLAARLGLAFVLRDLCRRRAGVELRTRVGQVHGTIDRVGRDHLDLAEHEAGEPRRDRAVRRMRLVPFDAILHVRA</sequence>
<protein>
    <submittedName>
        <fullName evidence="1">Uncharacterized protein</fullName>
    </submittedName>
</protein>
<gene>
    <name evidence="1" type="ORF">NUH29_11860</name>
</gene>
<evidence type="ECO:0000313" key="2">
    <source>
        <dbReference type="Proteomes" id="UP001205337"/>
    </source>
</evidence>
<accession>A0ABT1ZHR4</accession>
<comment type="caution">
    <text evidence="1">The sequence shown here is derived from an EMBL/GenBank/DDBJ whole genome shotgun (WGS) entry which is preliminary data.</text>
</comment>
<organism evidence="1 2">
    <name type="scientific">Protaetiibacter mangrovi</name>
    <dbReference type="NCBI Taxonomy" id="2970926"/>
    <lineage>
        <taxon>Bacteria</taxon>
        <taxon>Bacillati</taxon>
        <taxon>Actinomycetota</taxon>
        <taxon>Actinomycetes</taxon>
        <taxon>Micrococcales</taxon>
        <taxon>Microbacteriaceae</taxon>
        <taxon>Protaetiibacter</taxon>
    </lineage>
</organism>
<dbReference type="EMBL" id="JANTHX010000008">
    <property type="protein sequence ID" value="MCS0500242.1"/>
    <property type="molecule type" value="Genomic_DNA"/>
</dbReference>
<evidence type="ECO:0000313" key="1">
    <source>
        <dbReference type="EMBL" id="MCS0500242.1"/>
    </source>
</evidence>
<name>A0ABT1ZHR4_9MICO</name>
<dbReference type="Proteomes" id="UP001205337">
    <property type="component" value="Unassembled WGS sequence"/>
</dbReference>